<evidence type="ECO:0000256" key="9">
    <source>
        <dbReference type="SAM" id="MobiDB-lite"/>
    </source>
</evidence>
<dbReference type="InterPro" id="IPR022635">
    <property type="entry name" value="DNA_polIII_beta_C"/>
</dbReference>
<feature type="compositionally biased region" description="Low complexity" evidence="9">
    <location>
        <begin position="402"/>
        <end position="415"/>
    </location>
</feature>
<keyword evidence="4" id="KW-0808">Transferase</keyword>
<dbReference type="Pfam" id="PF00712">
    <property type="entry name" value="DNA_pol3_beta"/>
    <property type="match status" value="1"/>
</dbReference>
<evidence type="ECO:0000256" key="7">
    <source>
        <dbReference type="ARBA" id="ARBA00022932"/>
    </source>
</evidence>
<dbReference type="GO" id="GO:0009360">
    <property type="term" value="C:DNA polymerase III complex"/>
    <property type="evidence" value="ECO:0007669"/>
    <property type="project" value="InterPro"/>
</dbReference>
<proteinExistence type="inferred from homology"/>
<dbReference type="GO" id="GO:0005737">
    <property type="term" value="C:cytoplasm"/>
    <property type="evidence" value="ECO:0007669"/>
    <property type="project" value="UniProtKB-SubCell"/>
</dbReference>
<feature type="region of interest" description="Disordered" evidence="9">
    <location>
        <begin position="382"/>
        <end position="458"/>
    </location>
</feature>
<evidence type="ECO:0000256" key="5">
    <source>
        <dbReference type="ARBA" id="ARBA00022695"/>
    </source>
</evidence>
<evidence type="ECO:0000259" key="12">
    <source>
        <dbReference type="Pfam" id="PF02768"/>
    </source>
</evidence>
<gene>
    <name evidence="13" type="ORF">GXM_07337</name>
</gene>
<feature type="domain" description="DNA polymerase III beta sliding clamp C-terminal" evidence="12">
    <location>
        <begin position="247"/>
        <end position="358"/>
    </location>
</feature>
<dbReference type="InterPro" id="IPR046938">
    <property type="entry name" value="DNA_clamp_sf"/>
</dbReference>
<feature type="compositionally biased region" description="Polar residues" evidence="9">
    <location>
        <begin position="416"/>
        <end position="431"/>
    </location>
</feature>
<evidence type="ECO:0000256" key="4">
    <source>
        <dbReference type="ARBA" id="ARBA00022679"/>
    </source>
</evidence>
<dbReference type="GO" id="GO:0008408">
    <property type="term" value="F:3'-5' exonuclease activity"/>
    <property type="evidence" value="ECO:0007669"/>
    <property type="project" value="InterPro"/>
</dbReference>
<dbReference type="Proteomes" id="UP000326678">
    <property type="component" value="Chromosome Gxm2"/>
</dbReference>
<dbReference type="InterPro" id="IPR022634">
    <property type="entry name" value="DNA_polIII_beta_N"/>
</dbReference>
<comment type="subcellular location">
    <subcellularLocation>
        <location evidence="1">Cytoplasm</location>
    </subcellularLocation>
</comment>
<feature type="domain" description="DNA polymerase III beta sliding clamp N-terminal" evidence="10">
    <location>
        <begin position="1"/>
        <end position="118"/>
    </location>
</feature>
<evidence type="ECO:0000256" key="6">
    <source>
        <dbReference type="ARBA" id="ARBA00022705"/>
    </source>
</evidence>
<dbReference type="EMBL" id="CP045227">
    <property type="protein sequence ID" value="QFS49843.1"/>
    <property type="molecule type" value="Genomic_DNA"/>
</dbReference>
<evidence type="ECO:0000313" key="13">
    <source>
        <dbReference type="EMBL" id="QFS49843.1"/>
    </source>
</evidence>
<dbReference type="Gene3D" id="3.70.10.10">
    <property type="match status" value="1"/>
</dbReference>
<sequence length="458" mass="49437">MKLTIEQSKLAEILETAYLAISPKPTDPILGNILLIADEDGIVSATGTNLNLTIHTTTTANVEISGQVALPAKLLTDTVSNVKGEITLEVENQACIITHNSGKCRLIGGKSDEFPALPKGENPTEINLSAKKLQAALEGTLYCASSDETKLVLTGVNFKIDTNKWQAASTNGHKLALVTGTLDSEYSDPINFTVPGKSLGELNKILSQCADTSVCNILLSDKTIEFSLPNTKLISRLLEGEYPKINSLIPRSFEYEFTLERKGFESALKRVSYLAERKQKVVKILWELEATQATLYTEATDIGDAVDSVLMKPATSNSENISIGLNIDYLIEGLKHISTDEIVVRCNKPTQPVIVCPMGGLLNQLYLVMPVEIKQGFGKVNSQSTKAKVSTQSEPGTEEVTEVSTQTESGTEEVTNVAQATDDSETPQIETPSVVAKDTTKGKSTSRSPRTKKEAATA</sequence>
<reference evidence="13 14" key="1">
    <citation type="submission" date="2019-10" db="EMBL/GenBank/DDBJ databases">
        <title>Genomic and transcriptomic insights into the perfect genentic adaptation of a filamentous nitrogen-fixing cyanobacterium to rice fields.</title>
        <authorList>
            <person name="Chen Z."/>
        </authorList>
    </citation>
    <scope>NUCLEOTIDE SEQUENCE [LARGE SCALE GENOMIC DNA]</scope>
    <source>
        <strain evidence="13">CCNUC1</strain>
    </source>
</reference>
<feature type="domain" description="DNA polymerase III beta sliding clamp central" evidence="11">
    <location>
        <begin position="128"/>
        <end position="244"/>
    </location>
</feature>
<keyword evidence="6" id="KW-0235">DNA replication</keyword>
<protein>
    <submittedName>
        <fullName evidence="13">DnaN, DNA polymerase III subunit beta</fullName>
    </submittedName>
</protein>
<evidence type="ECO:0000256" key="3">
    <source>
        <dbReference type="ARBA" id="ARBA00022490"/>
    </source>
</evidence>
<dbReference type="SMART" id="SM00480">
    <property type="entry name" value="POL3Bc"/>
    <property type="match status" value="1"/>
</dbReference>
<evidence type="ECO:0000256" key="2">
    <source>
        <dbReference type="ARBA" id="ARBA00010752"/>
    </source>
</evidence>
<name>A0A5P8WAM2_9NOSO</name>
<dbReference type="Gene3D" id="3.10.150.10">
    <property type="entry name" value="DNA Polymerase III, subunit A, domain 2"/>
    <property type="match status" value="1"/>
</dbReference>
<keyword evidence="8" id="KW-0238">DNA-binding</keyword>
<dbReference type="AlphaFoldDB" id="A0A5P8WAM2"/>
<dbReference type="SUPFAM" id="SSF55979">
    <property type="entry name" value="DNA clamp"/>
    <property type="match status" value="3"/>
</dbReference>
<dbReference type="GO" id="GO:0003677">
    <property type="term" value="F:DNA binding"/>
    <property type="evidence" value="ECO:0007669"/>
    <property type="project" value="UniProtKB-KW"/>
</dbReference>
<dbReference type="Pfam" id="PF02768">
    <property type="entry name" value="DNA_pol3_beta_3"/>
    <property type="match status" value="1"/>
</dbReference>
<keyword evidence="14" id="KW-1185">Reference proteome</keyword>
<evidence type="ECO:0000313" key="14">
    <source>
        <dbReference type="Proteomes" id="UP000326678"/>
    </source>
</evidence>
<comment type="similarity">
    <text evidence="2">Belongs to the beta sliding clamp family.</text>
</comment>
<dbReference type="InterPro" id="IPR022637">
    <property type="entry name" value="DNA_polIII_beta_cen"/>
</dbReference>
<keyword evidence="3" id="KW-0963">Cytoplasm</keyword>
<dbReference type="PANTHER" id="PTHR30478">
    <property type="entry name" value="DNA POLYMERASE III SUBUNIT BETA"/>
    <property type="match status" value="1"/>
</dbReference>
<evidence type="ECO:0000256" key="8">
    <source>
        <dbReference type="ARBA" id="ARBA00023125"/>
    </source>
</evidence>
<dbReference type="CDD" id="cd00140">
    <property type="entry name" value="beta_clamp"/>
    <property type="match status" value="1"/>
</dbReference>
<dbReference type="PANTHER" id="PTHR30478:SF0">
    <property type="entry name" value="BETA SLIDING CLAMP"/>
    <property type="match status" value="1"/>
</dbReference>
<dbReference type="NCBIfam" id="TIGR00663">
    <property type="entry name" value="dnan"/>
    <property type="match status" value="1"/>
</dbReference>
<dbReference type="KEGG" id="nsh:GXM_07337"/>
<evidence type="ECO:0000259" key="10">
    <source>
        <dbReference type="Pfam" id="PF00712"/>
    </source>
</evidence>
<evidence type="ECO:0000256" key="1">
    <source>
        <dbReference type="ARBA" id="ARBA00004496"/>
    </source>
</evidence>
<keyword evidence="5" id="KW-0548">Nucleotidyltransferase</keyword>
<organism evidence="13 14">
    <name type="scientific">Nostoc sphaeroides CCNUC1</name>
    <dbReference type="NCBI Taxonomy" id="2653204"/>
    <lineage>
        <taxon>Bacteria</taxon>
        <taxon>Bacillati</taxon>
        <taxon>Cyanobacteriota</taxon>
        <taxon>Cyanophyceae</taxon>
        <taxon>Nostocales</taxon>
        <taxon>Nostocaceae</taxon>
        <taxon>Nostoc</taxon>
    </lineage>
</organism>
<evidence type="ECO:0000259" key="11">
    <source>
        <dbReference type="Pfam" id="PF02767"/>
    </source>
</evidence>
<dbReference type="Pfam" id="PF02767">
    <property type="entry name" value="DNA_pol3_beta_2"/>
    <property type="match status" value="1"/>
</dbReference>
<dbReference type="RefSeq" id="WP_152591089.1">
    <property type="nucleotide sequence ID" value="NZ_CP045227.1"/>
</dbReference>
<accession>A0A5P8WAM2</accession>
<dbReference type="InterPro" id="IPR001001">
    <property type="entry name" value="DNA_polIII_beta"/>
</dbReference>
<dbReference type="GO" id="GO:0006271">
    <property type="term" value="P:DNA strand elongation involved in DNA replication"/>
    <property type="evidence" value="ECO:0007669"/>
    <property type="project" value="TreeGrafter"/>
</dbReference>
<keyword evidence="7" id="KW-0239">DNA-directed DNA polymerase</keyword>
<dbReference type="GO" id="GO:0003887">
    <property type="term" value="F:DNA-directed DNA polymerase activity"/>
    <property type="evidence" value="ECO:0007669"/>
    <property type="project" value="UniProtKB-KW"/>
</dbReference>
<feature type="compositionally biased region" description="Polar residues" evidence="9">
    <location>
        <begin position="382"/>
        <end position="395"/>
    </location>
</feature>